<evidence type="ECO:0000256" key="4">
    <source>
        <dbReference type="ARBA" id="ARBA00022679"/>
    </source>
</evidence>
<dbReference type="PANTHER" id="PTHR43179:SF12">
    <property type="entry name" value="GALACTOFURANOSYLTRANSFERASE GLFT2"/>
    <property type="match status" value="1"/>
</dbReference>
<keyword evidence="4 5" id="KW-0808">Transferase</keyword>
<dbReference type="PANTHER" id="PTHR43179">
    <property type="entry name" value="RHAMNOSYLTRANSFERASE WBBL"/>
    <property type="match status" value="1"/>
</dbReference>
<evidence type="ECO:0000256" key="2">
    <source>
        <dbReference type="ARBA" id="ARBA00006739"/>
    </source>
</evidence>
<comment type="similarity">
    <text evidence="2">Belongs to the glycosyltransferase 2 family.</text>
</comment>
<comment type="pathway">
    <text evidence="1">Cell wall biogenesis; cell wall polysaccharide biosynthesis.</text>
</comment>
<name>A0A832H467_9CYAN</name>
<comment type="caution">
    <text evidence="5">The sequence shown here is derived from an EMBL/GenBank/DDBJ whole genome shotgun (WGS) entry which is preliminary data.</text>
</comment>
<reference evidence="5" key="1">
    <citation type="journal article" date="2020" name="mSystems">
        <title>Genome- and Community-Level Interaction Insights into Carbon Utilization and Element Cycling Functions of Hydrothermarchaeota in Hydrothermal Sediment.</title>
        <authorList>
            <person name="Zhou Z."/>
            <person name="Liu Y."/>
            <person name="Xu W."/>
            <person name="Pan J."/>
            <person name="Luo Z.H."/>
            <person name="Li M."/>
        </authorList>
    </citation>
    <scope>NUCLEOTIDE SEQUENCE [LARGE SCALE GENOMIC DNA]</scope>
    <source>
        <strain evidence="5">SpSt-402</strain>
    </source>
</reference>
<dbReference type="AlphaFoldDB" id="A0A832H467"/>
<dbReference type="Gene3D" id="3.90.550.10">
    <property type="entry name" value="Spore Coat Polysaccharide Biosynthesis Protein SpsA, Chain A"/>
    <property type="match status" value="1"/>
</dbReference>
<gene>
    <name evidence="5" type="ORF">ENR47_06340</name>
</gene>
<proteinExistence type="inferred from homology"/>
<organism evidence="5">
    <name type="scientific">Oscillatoriales cyanobacterium SpSt-402</name>
    <dbReference type="NCBI Taxonomy" id="2282168"/>
    <lineage>
        <taxon>Bacteria</taxon>
        <taxon>Bacillati</taxon>
        <taxon>Cyanobacteriota</taxon>
        <taxon>Cyanophyceae</taxon>
        <taxon>Oscillatoriophycideae</taxon>
        <taxon>Oscillatoriales</taxon>
    </lineage>
</organism>
<evidence type="ECO:0000313" key="5">
    <source>
        <dbReference type="EMBL" id="HGW93886.1"/>
    </source>
</evidence>
<accession>A0A832H467</accession>
<evidence type="ECO:0000256" key="3">
    <source>
        <dbReference type="ARBA" id="ARBA00022676"/>
    </source>
</evidence>
<dbReference type="Pfam" id="PF13641">
    <property type="entry name" value="Glyco_tranf_2_3"/>
    <property type="match status" value="1"/>
</dbReference>
<sequence>MLITVLVPTYRRPQDLLRCLKALSQQTRPVDQVIVTIRDTDAETWQTLPTFDQFKLPLQTVEVTVSGVVAAMNAGLFAFKGDVLCITDDDSVPHPDWIERIEQHFLADEQVGGVGGKDYVYHGEVLEDGAASVVGKLSWFGRAIGNHHIGIGDAREVDILKGVNMSFRQAAIQQFKFDERMRGTGAQVHYELAFCLNLKKHGWKLIYDPNVAVDHYPAQRFDEDQRRSFNATAVTNAVHNETISLLDNFSLSRCIVFLLWSFMVGTRQSFGLLQCLRFFPKEGFLAVKKWLAALQGRWQGYQTWQSS</sequence>
<evidence type="ECO:0000256" key="1">
    <source>
        <dbReference type="ARBA" id="ARBA00004776"/>
    </source>
</evidence>
<dbReference type="EMBL" id="DSRD01000409">
    <property type="protein sequence ID" value="HGW93886.1"/>
    <property type="molecule type" value="Genomic_DNA"/>
</dbReference>
<dbReference type="SUPFAM" id="SSF53448">
    <property type="entry name" value="Nucleotide-diphospho-sugar transferases"/>
    <property type="match status" value="1"/>
</dbReference>
<dbReference type="GO" id="GO:0016757">
    <property type="term" value="F:glycosyltransferase activity"/>
    <property type="evidence" value="ECO:0007669"/>
    <property type="project" value="UniProtKB-KW"/>
</dbReference>
<dbReference type="InterPro" id="IPR029044">
    <property type="entry name" value="Nucleotide-diphossugar_trans"/>
</dbReference>
<protein>
    <submittedName>
        <fullName evidence="5">Glycosyltransferase</fullName>
    </submittedName>
</protein>
<keyword evidence="3" id="KW-0328">Glycosyltransferase</keyword>